<reference evidence="7 8" key="1">
    <citation type="submission" date="2020-07" db="EMBL/GenBank/DDBJ databases">
        <title>Genomic Encyclopedia of Type Strains, Phase IV (KMG-IV): sequencing the most valuable type-strain genomes for metagenomic binning, comparative biology and taxonomic classification.</title>
        <authorList>
            <person name="Goeker M."/>
        </authorList>
    </citation>
    <scope>NUCLEOTIDE SEQUENCE [LARGE SCALE GENOMIC DNA]</scope>
    <source>
        <strain evidence="7 8">DSM 17721</strain>
    </source>
</reference>
<feature type="domain" description="ABC transmembrane type-1" evidence="6">
    <location>
        <begin position="324"/>
        <end position="512"/>
    </location>
</feature>
<dbReference type="Pfam" id="PF00528">
    <property type="entry name" value="BPD_transp_1"/>
    <property type="match status" value="1"/>
</dbReference>
<dbReference type="GO" id="GO:0042884">
    <property type="term" value="P:microcin transport"/>
    <property type="evidence" value="ECO:0007669"/>
    <property type="project" value="TreeGrafter"/>
</dbReference>
<evidence type="ECO:0000313" key="7">
    <source>
        <dbReference type="EMBL" id="MBA2881243.1"/>
    </source>
</evidence>
<feature type="transmembrane region" description="Helical" evidence="5">
    <location>
        <begin position="326"/>
        <end position="352"/>
    </location>
</feature>
<keyword evidence="2 5" id="KW-0812">Transmembrane</keyword>
<keyword evidence="8" id="KW-1185">Reference proteome</keyword>
<dbReference type="EMBL" id="JACDUS010000003">
    <property type="protein sequence ID" value="MBA2881243.1"/>
    <property type="molecule type" value="Genomic_DNA"/>
</dbReference>
<evidence type="ECO:0000313" key="8">
    <source>
        <dbReference type="Proteomes" id="UP000525298"/>
    </source>
</evidence>
<sequence>MILRNPVARKRLARFRTMKRAWISLWLLVILYGASLAAEVLCNATPLYVRFEGRSFFPVFSYYAEDVFTGSGRHTRPDYKALDQSPAFAENDDNFMLFAPHPHGPYQSVDPNSIDVADQVTLRFAPEPRAASADIGSDLEIADSRLLSFFTRTEPDKTPPGRLNDYFDLPEKLIRALARRFANQAAPFVSFALENKHGQTYTGVLAEYEPRNSAPDTVRMLIYEPAMKDARDITVSLTPDLRPAGQWPGLWEKISQAEQEVIKSLAAERFDAPVADYRVVADGRQYIAGFEKEDVRFPYPPVAGHPLGLDAAGRDVLARIVYGMRIAMSFGLLLVGASMSLGVAAGAVQGYYGGKLDITAQRFVEIWNALPFLYVMILMGSIYGRSFELLLVCYGLFNWIGISYYIRAEFLSLRTRPFVEAARCMGVSSRKIIFRHILPNALVPVITFFPFSLVGAIGALAALDYLGFGMPPPTASWGEMLFEAQQYRWAWWLIVYPSIALFAVMLLGVFIGEGVRNAYDPKQYTRME</sequence>
<dbReference type="RefSeq" id="WP_220128315.1">
    <property type="nucleotide sequence ID" value="NZ_JACDUS010000003.1"/>
</dbReference>
<evidence type="ECO:0000256" key="5">
    <source>
        <dbReference type="RuleBase" id="RU363032"/>
    </source>
</evidence>
<gene>
    <name evidence="7" type="ORF">HNR65_001569</name>
</gene>
<dbReference type="PROSITE" id="PS50928">
    <property type="entry name" value="ABC_TM1"/>
    <property type="match status" value="1"/>
</dbReference>
<comment type="subcellular location">
    <subcellularLocation>
        <location evidence="1 5">Cell membrane</location>
        <topology evidence="1 5">Multi-pass membrane protein</topology>
    </subcellularLocation>
</comment>
<evidence type="ECO:0000256" key="1">
    <source>
        <dbReference type="ARBA" id="ARBA00004651"/>
    </source>
</evidence>
<dbReference type="CDD" id="cd06261">
    <property type="entry name" value="TM_PBP2"/>
    <property type="match status" value="1"/>
</dbReference>
<keyword evidence="5" id="KW-0813">Transport</keyword>
<keyword evidence="3 5" id="KW-1133">Transmembrane helix</keyword>
<dbReference type="AlphaFoldDB" id="A0A7W0C8S3"/>
<dbReference type="InterPro" id="IPR000515">
    <property type="entry name" value="MetI-like"/>
</dbReference>
<evidence type="ECO:0000256" key="2">
    <source>
        <dbReference type="ARBA" id="ARBA00022692"/>
    </source>
</evidence>
<evidence type="ECO:0000256" key="3">
    <source>
        <dbReference type="ARBA" id="ARBA00022989"/>
    </source>
</evidence>
<protein>
    <submittedName>
        <fullName evidence="7">Microcin C transport system permease protein</fullName>
    </submittedName>
</protein>
<dbReference type="InterPro" id="IPR035906">
    <property type="entry name" value="MetI-like_sf"/>
</dbReference>
<accession>A0A7W0C8S3</accession>
<dbReference type="Proteomes" id="UP000525298">
    <property type="component" value="Unassembled WGS sequence"/>
</dbReference>
<comment type="caution">
    <text evidence="7">The sequence shown here is derived from an EMBL/GenBank/DDBJ whole genome shotgun (WGS) entry which is preliminary data.</text>
</comment>
<dbReference type="PANTHER" id="PTHR30325">
    <property type="entry name" value="MEMBRANE COMPONENT OF ABC TRANSPORTER"/>
    <property type="match status" value="1"/>
</dbReference>
<dbReference type="Gene3D" id="1.10.3720.10">
    <property type="entry name" value="MetI-like"/>
    <property type="match status" value="1"/>
</dbReference>
<feature type="transmembrane region" description="Helical" evidence="5">
    <location>
        <begin position="441"/>
        <end position="463"/>
    </location>
</feature>
<feature type="transmembrane region" description="Helical" evidence="5">
    <location>
        <begin position="389"/>
        <end position="406"/>
    </location>
</feature>
<feature type="transmembrane region" description="Helical" evidence="5">
    <location>
        <begin position="489"/>
        <end position="512"/>
    </location>
</feature>
<comment type="similarity">
    <text evidence="5">Belongs to the binding-protein-dependent transport system permease family.</text>
</comment>
<keyword evidence="4 5" id="KW-0472">Membrane</keyword>
<proteinExistence type="inferred from homology"/>
<name>A0A7W0C8S3_9BACT</name>
<dbReference type="GO" id="GO:0005886">
    <property type="term" value="C:plasma membrane"/>
    <property type="evidence" value="ECO:0007669"/>
    <property type="project" value="UniProtKB-SubCell"/>
</dbReference>
<evidence type="ECO:0000256" key="4">
    <source>
        <dbReference type="ARBA" id="ARBA00023136"/>
    </source>
</evidence>
<dbReference type="PANTHER" id="PTHR30325:SF0">
    <property type="entry name" value="INNER MEMBRANE ABC TRANSPORTER PERMEASE PROTEIN YEJE"/>
    <property type="match status" value="1"/>
</dbReference>
<feature type="transmembrane region" description="Helical" evidence="5">
    <location>
        <begin position="364"/>
        <end position="383"/>
    </location>
</feature>
<organism evidence="7 8">
    <name type="scientific">Desulfosalsimonas propionicica</name>
    <dbReference type="NCBI Taxonomy" id="332175"/>
    <lineage>
        <taxon>Bacteria</taxon>
        <taxon>Pseudomonadati</taxon>
        <taxon>Thermodesulfobacteriota</taxon>
        <taxon>Desulfobacteria</taxon>
        <taxon>Desulfobacterales</taxon>
        <taxon>Desulfosalsimonadaceae</taxon>
        <taxon>Desulfosalsimonas</taxon>
    </lineage>
</organism>
<dbReference type="SUPFAM" id="SSF161098">
    <property type="entry name" value="MetI-like"/>
    <property type="match status" value="1"/>
</dbReference>
<dbReference type="GO" id="GO:0055085">
    <property type="term" value="P:transmembrane transport"/>
    <property type="evidence" value="ECO:0007669"/>
    <property type="project" value="InterPro"/>
</dbReference>
<evidence type="ECO:0000259" key="6">
    <source>
        <dbReference type="PROSITE" id="PS50928"/>
    </source>
</evidence>